<evidence type="ECO:0000256" key="7">
    <source>
        <dbReference type="ARBA" id="ARBA00022723"/>
    </source>
</evidence>
<dbReference type="GO" id="GO:0009055">
    <property type="term" value="F:electron transfer activity"/>
    <property type="evidence" value="ECO:0007669"/>
    <property type="project" value="InterPro"/>
</dbReference>
<dbReference type="AlphaFoldDB" id="A0A939JA48"/>
<feature type="transmembrane region" description="Helical" evidence="13">
    <location>
        <begin position="12"/>
        <end position="33"/>
    </location>
</feature>
<dbReference type="PANTHER" id="PTHR30529:SF1">
    <property type="entry name" value="CYTOCHROME B561 HOMOLOG 2"/>
    <property type="match status" value="1"/>
</dbReference>
<evidence type="ECO:0000256" key="10">
    <source>
        <dbReference type="ARBA" id="ARBA00023004"/>
    </source>
</evidence>
<dbReference type="Proteomes" id="UP000664779">
    <property type="component" value="Unassembled WGS sequence"/>
</dbReference>
<evidence type="ECO:0000313" key="16">
    <source>
        <dbReference type="Proteomes" id="UP000664779"/>
    </source>
</evidence>
<feature type="transmembrane region" description="Helical" evidence="13">
    <location>
        <begin position="153"/>
        <end position="174"/>
    </location>
</feature>
<dbReference type="InterPro" id="IPR016174">
    <property type="entry name" value="Di-haem_cyt_TM"/>
</dbReference>
<dbReference type="PANTHER" id="PTHR30529">
    <property type="entry name" value="CYTOCHROME B561"/>
    <property type="match status" value="1"/>
</dbReference>
<keyword evidence="9 13" id="KW-1133">Transmembrane helix</keyword>
<comment type="similarity">
    <text evidence="12">Belongs to the cytochrome b561 family.</text>
</comment>
<evidence type="ECO:0000259" key="14">
    <source>
        <dbReference type="Pfam" id="PF01292"/>
    </source>
</evidence>
<feature type="transmembrane region" description="Helical" evidence="13">
    <location>
        <begin position="53"/>
        <end position="71"/>
    </location>
</feature>
<gene>
    <name evidence="15" type="ORF">J0X15_12645</name>
</gene>
<dbReference type="GO" id="GO:0005886">
    <property type="term" value="C:plasma membrane"/>
    <property type="evidence" value="ECO:0007669"/>
    <property type="project" value="UniProtKB-SubCell"/>
</dbReference>
<keyword evidence="5" id="KW-0349">Heme</keyword>
<keyword evidence="3" id="KW-0813">Transport</keyword>
<evidence type="ECO:0000256" key="1">
    <source>
        <dbReference type="ARBA" id="ARBA00001970"/>
    </source>
</evidence>
<keyword evidence="7" id="KW-0479">Metal-binding</keyword>
<keyword evidence="10" id="KW-0408">Iron</keyword>
<name>A0A939JA48_9HYPH</name>
<keyword evidence="11 13" id="KW-0472">Membrane</keyword>
<dbReference type="SUPFAM" id="SSF81342">
    <property type="entry name" value="Transmembrane di-heme cytochromes"/>
    <property type="match status" value="1"/>
</dbReference>
<evidence type="ECO:0000256" key="13">
    <source>
        <dbReference type="SAM" id="Phobius"/>
    </source>
</evidence>
<comment type="cofactor">
    <cofactor evidence="1">
        <name>heme b</name>
        <dbReference type="ChEBI" id="CHEBI:60344"/>
    </cofactor>
</comment>
<organism evidence="15 16">
    <name type="scientific">Roseibium limicola</name>
    <dbReference type="NCBI Taxonomy" id="2816037"/>
    <lineage>
        <taxon>Bacteria</taxon>
        <taxon>Pseudomonadati</taxon>
        <taxon>Pseudomonadota</taxon>
        <taxon>Alphaproteobacteria</taxon>
        <taxon>Hyphomicrobiales</taxon>
        <taxon>Stappiaceae</taxon>
        <taxon>Roseibium</taxon>
    </lineage>
</organism>
<comment type="caution">
    <text evidence="15">The sequence shown here is derived from an EMBL/GenBank/DDBJ whole genome shotgun (WGS) entry which is preliminary data.</text>
</comment>
<dbReference type="GO" id="GO:0022904">
    <property type="term" value="P:respiratory electron transport chain"/>
    <property type="evidence" value="ECO:0007669"/>
    <property type="project" value="InterPro"/>
</dbReference>
<evidence type="ECO:0000256" key="11">
    <source>
        <dbReference type="ARBA" id="ARBA00023136"/>
    </source>
</evidence>
<evidence type="ECO:0000256" key="4">
    <source>
        <dbReference type="ARBA" id="ARBA00022475"/>
    </source>
</evidence>
<keyword evidence="16" id="KW-1185">Reference proteome</keyword>
<dbReference type="InterPro" id="IPR052168">
    <property type="entry name" value="Cytochrome_b561_oxidase"/>
</dbReference>
<protein>
    <submittedName>
        <fullName evidence="15">Cytochrome b</fullName>
    </submittedName>
</protein>
<dbReference type="Pfam" id="PF01292">
    <property type="entry name" value="Ni_hydr_CYTB"/>
    <property type="match status" value="1"/>
</dbReference>
<evidence type="ECO:0000256" key="9">
    <source>
        <dbReference type="ARBA" id="ARBA00022989"/>
    </source>
</evidence>
<comment type="subcellular location">
    <subcellularLocation>
        <location evidence="2">Cell membrane</location>
        <topology evidence="2">Multi-pass membrane protein</topology>
    </subcellularLocation>
</comment>
<dbReference type="InterPro" id="IPR011577">
    <property type="entry name" value="Cyt_b561_bac/Ni-Hgenase"/>
</dbReference>
<evidence type="ECO:0000256" key="3">
    <source>
        <dbReference type="ARBA" id="ARBA00022448"/>
    </source>
</evidence>
<dbReference type="EMBL" id="JAFLNF010000005">
    <property type="protein sequence ID" value="MBO0346073.1"/>
    <property type="molecule type" value="Genomic_DNA"/>
</dbReference>
<evidence type="ECO:0000313" key="15">
    <source>
        <dbReference type="EMBL" id="MBO0346073.1"/>
    </source>
</evidence>
<keyword evidence="4" id="KW-1003">Cell membrane</keyword>
<reference evidence="15" key="1">
    <citation type="submission" date="2021-03" db="EMBL/GenBank/DDBJ databases">
        <title>Roseibium sp. CAU 1637 isolated from Incheon.</title>
        <authorList>
            <person name="Kim W."/>
        </authorList>
    </citation>
    <scope>NUCLEOTIDE SEQUENCE</scope>
    <source>
        <strain evidence="15">CAU 1637</strain>
    </source>
</reference>
<dbReference type="GO" id="GO:0020037">
    <property type="term" value="F:heme binding"/>
    <property type="evidence" value="ECO:0007669"/>
    <property type="project" value="TreeGrafter"/>
</dbReference>
<evidence type="ECO:0000256" key="5">
    <source>
        <dbReference type="ARBA" id="ARBA00022617"/>
    </source>
</evidence>
<keyword evidence="8" id="KW-0249">Electron transport</keyword>
<proteinExistence type="inferred from homology"/>
<evidence type="ECO:0000256" key="6">
    <source>
        <dbReference type="ARBA" id="ARBA00022692"/>
    </source>
</evidence>
<keyword evidence="6 13" id="KW-0812">Transmembrane</keyword>
<evidence type="ECO:0000256" key="8">
    <source>
        <dbReference type="ARBA" id="ARBA00022982"/>
    </source>
</evidence>
<evidence type="ECO:0000256" key="2">
    <source>
        <dbReference type="ARBA" id="ARBA00004651"/>
    </source>
</evidence>
<accession>A0A939JA48</accession>
<evidence type="ECO:0000256" key="12">
    <source>
        <dbReference type="ARBA" id="ARBA00037975"/>
    </source>
</evidence>
<dbReference type="GO" id="GO:0046872">
    <property type="term" value="F:metal ion binding"/>
    <property type="evidence" value="ECO:0007669"/>
    <property type="project" value="UniProtKB-KW"/>
</dbReference>
<feature type="domain" description="Cytochrome b561 bacterial/Ni-hydrogenase" evidence="14">
    <location>
        <begin position="9"/>
        <end position="186"/>
    </location>
</feature>
<dbReference type="RefSeq" id="WP_206941252.1">
    <property type="nucleotide sequence ID" value="NZ_JAFLNF010000005.1"/>
</dbReference>
<feature type="transmembrane region" description="Helical" evidence="13">
    <location>
        <begin position="91"/>
        <end position="111"/>
    </location>
</feature>
<sequence length="194" mass="21100">MLRNTPRGYGLVAISFHWIMATLIVAMLGLGLYMTSLPQSAPNLYPLYQLHKSIGFVVLTLTTLRIVWRLVNPSPALPAAMPALEKLAAHLGHAGLYALMFLLPISGWLMVSASPWGIPTIVFDVLPVPHLPIPPVLGDKAQAESLLKVVHEYAAWVLVALLVAHIAAALKHHFIARDDTLRRMVSAKPAKSAS</sequence>
<dbReference type="Gene3D" id="1.20.950.20">
    <property type="entry name" value="Transmembrane di-heme cytochromes, Chain C"/>
    <property type="match status" value="1"/>
</dbReference>